<reference evidence="5" key="1">
    <citation type="journal article" date="2023" name="Mol. Biol. Evol.">
        <title>Third-Generation Sequencing Reveals the Adaptive Role of the Epigenome in Three Deep-Sea Polychaetes.</title>
        <authorList>
            <person name="Perez M."/>
            <person name="Aroh O."/>
            <person name="Sun Y."/>
            <person name="Lan Y."/>
            <person name="Juniper S.K."/>
            <person name="Young C.R."/>
            <person name="Angers B."/>
            <person name="Qian P.Y."/>
        </authorList>
    </citation>
    <scope>NUCLEOTIDE SEQUENCE</scope>
    <source>
        <strain evidence="5">R07B-5</strain>
    </source>
</reference>
<evidence type="ECO:0000256" key="2">
    <source>
        <dbReference type="ARBA" id="ARBA00033107"/>
    </source>
</evidence>
<comment type="caution">
    <text evidence="5">The sequence shown here is derived from an EMBL/GenBank/DDBJ whole genome shotgun (WGS) entry which is preliminary data.</text>
</comment>
<dbReference type="GO" id="GO:0006412">
    <property type="term" value="P:translation"/>
    <property type="evidence" value="ECO:0007669"/>
    <property type="project" value="InterPro"/>
</dbReference>
<evidence type="ECO:0000259" key="4">
    <source>
        <dbReference type="SMART" id="SM01193"/>
    </source>
</evidence>
<dbReference type="GO" id="GO:0043023">
    <property type="term" value="F:ribosomal large subunit binding"/>
    <property type="evidence" value="ECO:0007669"/>
    <property type="project" value="TreeGrafter"/>
</dbReference>
<dbReference type="InterPro" id="IPR002661">
    <property type="entry name" value="Ribosome_recyc_fac"/>
</dbReference>
<sequence length="329" mass="35933">MQSLLAACTACHWTDNSLCSILNQPENLGSMALCRYYNLTCTAQFAGAGNISISQVRGCAKKGGGRRDKGKKDGKPAVNLSPEELNEIVNFEKMKSQMDMALEHMKQEYFTQLTIRNTSGVLHTTHSQEHIRGAFDNLAVETEDGKIPLIQLGQVLQKSPQLVVINMASSPQLKARTRLNGRGQSVVEAELCFKEKPGGDMASLEDKEALDEERRKSVSDVVDYINDHFSEAIASLDPDKQREIDAILSDFFAVLKQEQEDREAAERESQSPTAAGSQKESETGKVKPGGAKPPKGGCRLGGVSESASVPPLRVEETDEQRTHGELATD</sequence>
<dbReference type="PANTHER" id="PTHR20982">
    <property type="entry name" value="RIBOSOME RECYCLING FACTOR"/>
    <property type="match status" value="1"/>
</dbReference>
<dbReference type="Gene3D" id="3.30.390.10">
    <property type="entry name" value="Enolase-like, N-terminal domain"/>
    <property type="match status" value="1"/>
</dbReference>
<dbReference type="AlphaFoldDB" id="A0AAD9JAK2"/>
<evidence type="ECO:0000256" key="1">
    <source>
        <dbReference type="ARBA" id="ARBA00020581"/>
    </source>
</evidence>
<name>A0AAD9JAK2_RIDPI</name>
<evidence type="ECO:0000313" key="6">
    <source>
        <dbReference type="Proteomes" id="UP001209878"/>
    </source>
</evidence>
<evidence type="ECO:0000256" key="3">
    <source>
        <dbReference type="SAM" id="MobiDB-lite"/>
    </source>
</evidence>
<feature type="region of interest" description="Disordered" evidence="3">
    <location>
        <begin position="259"/>
        <end position="329"/>
    </location>
</feature>
<evidence type="ECO:0000313" key="5">
    <source>
        <dbReference type="EMBL" id="KAK2149554.1"/>
    </source>
</evidence>
<dbReference type="SMART" id="SM01193">
    <property type="entry name" value="Enolase_N"/>
    <property type="match status" value="1"/>
</dbReference>
<accession>A0AAD9JAK2</accession>
<dbReference type="SUPFAM" id="SSF55194">
    <property type="entry name" value="Ribosome recycling factor, RRF"/>
    <property type="match status" value="1"/>
</dbReference>
<proteinExistence type="predicted"/>
<dbReference type="PANTHER" id="PTHR20982:SF3">
    <property type="entry name" value="MITOCHONDRIAL RIBOSOME RECYCLING FACTOR PSEUDO 1"/>
    <property type="match status" value="1"/>
</dbReference>
<organism evidence="5 6">
    <name type="scientific">Ridgeia piscesae</name>
    <name type="common">Tubeworm</name>
    <dbReference type="NCBI Taxonomy" id="27915"/>
    <lineage>
        <taxon>Eukaryota</taxon>
        <taxon>Metazoa</taxon>
        <taxon>Spiralia</taxon>
        <taxon>Lophotrochozoa</taxon>
        <taxon>Annelida</taxon>
        <taxon>Polychaeta</taxon>
        <taxon>Sedentaria</taxon>
        <taxon>Canalipalpata</taxon>
        <taxon>Sabellida</taxon>
        <taxon>Siboglinidae</taxon>
        <taxon>Ridgeia</taxon>
    </lineage>
</organism>
<feature type="compositionally biased region" description="Basic and acidic residues" evidence="3">
    <location>
        <begin position="313"/>
        <end position="329"/>
    </location>
</feature>
<protein>
    <recommendedName>
        <fullName evidence="1">Ribosome-recycling factor, mitochondrial</fullName>
    </recommendedName>
    <alternativeName>
        <fullName evidence="2">Ribosome-releasing factor, mitochondrial</fullName>
    </alternativeName>
</protein>
<dbReference type="InterPro" id="IPR029017">
    <property type="entry name" value="Enolase-like_N"/>
</dbReference>
<dbReference type="EMBL" id="JAODUO010002949">
    <property type="protein sequence ID" value="KAK2149554.1"/>
    <property type="molecule type" value="Genomic_DNA"/>
</dbReference>
<feature type="compositionally biased region" description="Low complexity" evidence="3">
    <location>
        <begin position="286"/>
        <end position="297"/>
    </location>
</feature>
<dbReference type="InterPro" id="IPR020811">
    <property type="entry name" value="Enolase_N"/>
</dbReference>
<keyword evidence="6" id="KW-1185">Reference proteome</keyword>
<dbReference type="Proteomes" id="UP001209878">
    <property type="component" value="Unassembled WGS sequence"/>
</dbReference>
<dbReference type="GO" id="GO:0005739">
    <property type="term" value="C:mitochondrion"/>
    <property type="evidence" value="ECO:0007669"/>
    <property type="project" value="TreeGrafter"/>
</dbReference>
<gene>
    <name evidence="5" type="ORF">NP493_2962g00003</name>
</gene>
<dbReference type="SUPFAM" id="SSF54826">
    <property type="entry name" value="Enolase N-terminal domain-like"/>
    <property type="match status" value="1"/>
</dbReference>
<dbReference type="Gene3D" id="3.30.1360.40">
    <property type="match status" value="1"/>
</dbReference>
<feature type="domain" description="Enolase N-terminal" evidence="4">
    <location>
        <begin position="172"/>
        <end position="315"/>
    </location>
</feature>
<dbReference type="InterPro" id="IPR036191">
    <property type="entry name" value="RRF_sf"/>
</dbReference>
<feature type="compositionally biased region" description="Basic and acidic residues" evidence="3">
    <location>
        <begin position="259"/>
        <end position="269"/>
    </location>
</feature>